<keyword evidence="7" id="KW-0479">Metal-binding</keyword>
<evidence type="ECO:0000256" key="7">
    <source>
        <dbReference type="ARBA" id="ARBA00022723"/>
    </source>
</evidence>
<dbReference type="PROSITE" id="PS52035">
    <property type="entry name" value="PEPTIDASE_M14"/>
    <property type="match status" value="3"/>
</dbReference>
<proteinExistence type="inferred from homology"/>
<dbReference type="PANTHER" id="PTHR11705:SF153">
    <property type="entry name" value="ZINC CARBOXYPEPTIDASE A 1-LIKE PROTEIN"/>
    <property type="match status" value="1"/>
</dbReference>
<evidence type="ECO:0000256" key="3">
    <source>
        <dbReference type="ARBA" id="ARBA00005988"/>
    </source>
</evidence>
<dbReference type="PRINTS" id="PR00765">
    <property type="entry name" value="CRBOXYPTASEA"/>
</dbReference>
<dbReference type="GO" id="GO:0004181">
    <property type="term" value="F:metallocarboxypeptidase activity"/>
    <property type="evidence" value="ECO:0007669"/>
    <property type="project" value="InterPro"/>
</dbReference>
<dbReference type="PROSITE" id="PS00133">
    <property type="entry name" value="CARBOXYPEPT_ZN_2"/>
    <property type="match status" value="1"/>
</dbReference>
<feature type="domain" description="Peptidase M14" evidence="17">
    <location>
        <begin position="113"/>
        <end position="408"/>
    </location>
</feature>
<dbReference type="Proteomes" id="UP000078540">
    <property type="component" value="Unassembled WGS sequence"/>
</dbReference>
<feature type="domain" description="Peptidase M14" evidence="17">
    <location>
        <begin position="729"/>
        <end position="996"/>
    </location>
</feature>
<dbReference type="SUPFAM" id="SSF54897">
    <property type="entry name" value="Protease propeptides/inhibitors"/>
    <property type="match status" value="3"/>
</dbReference>
<evidence type="ECO:0000256" key="6">
    <source>
        <dbReference type="ARBA" id="ARBA00022670"/>
    </source>
</evidence>
<comment type="cofactor">
    <cofactor evidence="1">
        <name>Zn(2+)</name>
        <dbReference type="ChEBI" id="CHEBI:29105"/>
    </cofactor>
</comment>
<dbReference type="InterPro" id="IPR057246">
    <property type="entry name" value="CARBOXYPEPT_ZN_1"/>
</dbReference>
<keyword evidence="8 16" id="KW-0732">Signal</keyword>
<dbReference type="Pfam" id="PF00246">
    <property type="entry name" value="Peptidase_M14"/>
    <property type="match status" value="4"/>
</dbReference>
<dbReference type="FunFam" id="3.40.630.10:FF:000040">
    <property type="entry name" value="zinc carboxypeptidase"/>
    <property type="match status" value="3"/>
</dbReference>
<evidence type="ECO:0000256" key="14">
    <source>
        <dbReference type="ARBA" id="ARBA00069039"/>
    </source>
</evidence>
<dbReference type="SUPFAM" id="SSF53187">
    <property type="entry name" value="Zn-dependent exopeptidases"/>
    <property type="match status" value="4"/>
</dbReference>
<reference evidence="18 19" key="1">
    <citation type="submission" date="2015-09" db="EMBL/GenBank/DDBJ databases">
        <title>Atta colombica WGS genome.</title>
        <authorList>
            <person name="Nygaard S."/>
            <person name="Hu H."/>
            <person name="Boomsma J."/>
            <person name="Zhang G."/>
        </authorList>
    </citation>
    <scope>NUCLEOTIDE SEQUENCE [LARGE SCALE GENOMIC DNA]</scope>
    <source>
        <strain evidence="18">Treedump-2</strain>
        <tissue evidence="18">Whole body</tissue>
    </source>
</reference>
<dbReference type="InterPro" id="IPR057247">
    <property type="entry name" value="CARBOXYPEPT_ZN_2"/>
</dbReference>
<dbReference type="Gene3D" id="3.40.630.10">
    <property type="entry name" value="Zn peptidases"/>
    <property type="match status" value="4"/>
</dbReference>
<evidence type="ECO:0000256" key="1">
    <source>
        <dbReference type="ARBA" id="ARBA00001947"/>
    </source>
</evidence>
<keyword evidence="12" id="KW-1015">Disulfide bond</keyword>
<feature type="chain" id="PRO_5008269488" description="Zinc carboxypeptidase A 1" evidence="16">
    <location>
        <begin position="18"/>
        <end position="1383"/>
    </location>
</feature>
<evidence type="ECO:0000256" key="5">
    <source>
        <dbReference type="ARBA" id="ARBA00022645"/>
    </source>
</evidence>
<dbReference type="CDD" id="cd03860">
    <property type="entry name" value="M14_CP_A-B_like"/>
    <property type="match status" value="3"/>
</dbReference>
<evidence type="ECO:0000256" key="4">
    <source>
        <dbReference type="ARBA" id="ARBA00022525"/>
    </source>
</evidence>
<dbReference type="Gene3D" id="3.30.70.340">
    <property type="entry name" value="Metallocarboxypeptidase-like"/>
    <property type="match status" value="3"/>
</dbReference>
<keyword evidence="10" id="KW-0862">Zinc</keyword>
<evidence type="ECO:0000313" key="19">
    <source>
        <dbReference type="Proteomes" id="UP000078540"/>
    </source>
</evidence>
<organism evidence="18 19">
    <name type="scientific">Atta colombica</name>
    <dbReference type="NCBI Taxonomy" id="520822"/>
    <lineage>
        <taxon>Eukaryota</taxon>
        <taxon>Metazoa</taxon>
        <taxon>Ecdysozoa</taxon>
        <taxon>Arthropoda</taxon>
        <taxon>Hexapoda</taxon>
        <taxon>Insecta</taxon>
        <taxon>Pterygota</taxon>
        <taxon>Neoptera</taxon>
        <taxon>Endopterygota</taxon>
        <taxon>Hymenoptera</taxon>
        <taxon>Apocrita</taxon>
        <taxon>Aculeata</taxon>
        <taxon>Formicoidea</taxon>
        <taxon>Formicidae</taxon>
        <taxon>Myrmicinae</taxon>
        <taxon>Atta</taxon>
    </lineage>
</organism>
<dbReference type="GO" id="GO:0008270">
    <property type="term" value="F:zinc ion binding"/>
    <property type="evidence" value="ECO:0007669"/>
    <property type="project" value="InterPro"/>
</dbReference>
<dbReference type="STRING" id="520822.A0A195BHV6"/>
<dbReference type="InterPro" id="IPR003146">
    <property type="entry name" value="M14A_act_pep"/>
</dbReference>
<dbReference type="FunFam" id="3.30.70.340:FF:000002">
    <property type="entry name" value="Carboxypeptidase A"/>
    <property type="match status" value="1"/>
</dbReference>
<accession>A0A195BHV6</accession>
<name>A0A195BHV6_9HYME</name>
<dbReference type="PROSITE" id="PS00132">
    <property type="entry name" value="CARBOXYPEPT_ZN_1"/>
    <property type="match status" value="2"/>
</dbReference>
<keyword evidence="6" id="KW-0645">Protease</keyword>
<evidence type="ECO:0000256" key="9">
    <source>
        <dbReference type="ARBA" id="ARBA00022801"/>
    </source>
</evidence>
<evidence type="ECO:0000259" key="17">
    <source>
        <dbReference type="PROSITE" id="PS52035"/>
    </source>
</evidence>
<keyword evidence="19" id="KW-1185">Reference proteome</keyword>
<sequence length="1383" mass="161044">MWRIIVLWIVIMGLVTSNMISYEDYKVFSIYPSIDRQLKLLELSTKQYSSWFWKQPSELDEEVQVMIPPNHLQSFYEIVHITNTRFKLKINNVQKLINNTISQNQSQGFDFQSYHILEEIYEYLEELAKKYPNKVQVVVGGKTYEGRQIKGVKIINHENSPGIFIEGGIYAREWISPATVMYILHQLLTNTNSKVKFVADYYNWFIFPIFNPDGYAFTFNKTHGDRLWKKSRKPFSPNCIGANLNRNWDFRWNTSGVSNNPCSDTYPGNEAFSEIEMKTMSEYIKSVNDQLYAYIAFHSYGQLLMTPYGYTNAHIFNYDHLHNISLKGINALRQKYNTVYKTGCIGELFTNLPSGLSVDYMASVLNKSVVYLYKLRDKSEYGFLLPPEQIIPTGEETLDSLKSVYIVNMWKIIALQDLKNSNEFSYWQEPTEIHKEVDIMIRTVQELINNTMSQNQSQKNYFDFNSYHQVQVIVTGRTYEGDQTKNRKSSSFFCIGSNLNRNWDFQWNTTGVSNDPCSEDYPGSKAFSEIETESMSQYMKFSNFTRTSRFTAIGSNCLYPCSYLNILHYVIWVINFIKKEYLSLKYRYKKEIKLFLLPSKQIIPTGKETFDFFSYINIMWKLTVLSTIVIIITAQKATYDNYKIFRITPTTQKHITLLRKLTQFRDRFIFWETPVVNMTLNLMIVPNYLPQFYEVITQIGVPYYVNIENVQTLIDQTMPRYKSTFDFKSYHSLEIIYNNMDDLAQRYPNKVKVIVGGKTYEKRQIKGVQVSFKANNPGIFLEGGIHAREWISPATVMYILHQLLTSNNSDIRNLADSHDWYIFPLFNPDGYVYTHKTDRLWRKNRKPQNRFCVGTDLNRNWNYKWNTIGASKNPCFNSYPGNKPFSEIETKSMSEYIQSISNKFYAYISFHNFNQLLMFPYGHTKAHLDNYDELYAIGLKAIAALKKKYGTEYRIGNIAETIWHIMWKLLIFYTIVGLVAAEQVTFNNYKVIRFNATTLRQAKLFYELTKNHDGFSYWIAPFANKQAELMIAPHKLPEFYQMMKQMQIPYTVFIENVQALINRAAPASASSTFDFKNYHILDVIYKNLNDLMKQYPKFVQIVVGGQTYEGRQIKGVKVSFKANNPGVFIEGGIHAREWISTATVMYILHKLLKSDNPEIRALAESHDWYIFPSFNPDGYVYTHTKNRLWRKTRKQYSFFCYGSDPNRNWGYKWNTGGASNSACSETYAGNAPFSEIETKTLSKYIGSLSDKLYAYVAFHSYSQLLLIPYGHTTAHLDNYDDLYEIGVKTAIALEKKYGTHYTVGNIAETIYVASGGSMDWVKGTYGTPITFTYELRDTGHYGFLLPADQIIPTGEETMDSLVAMFKEANARGYPRKTKKIKAN</sequence>
<evidence type="ECO:0000256" key="13">
    <source>
        <dbReference type="ARBA" id="ARBA00057299"/>
    </source>
</evidence>
<keyword evidence="5 18" id="KW-0121">Carboxypeptidase</keyword>
<evidence type="ECO:0000256" key="16">
    <source>
        <dbReference type="SAM" id="SignalP"/>
    </source>
</evidence>
<evidence type="ECO:0000256" key="10">
    <source>
        <dbReference type="ARBA" id="ARBA00022833"/>
    </source>
</evidence>
<feature type="signal peptide" evidence="16">
    <location>
        <begin position="1"/>
        <end position="17"/>
    </location>
</feature>
<gene>
    <name evidence="18" type="ORF">ALC53_05200</name>
</gene>
<keyword evidence="11" id="KW-0482">Metalloprotease</keyword>
<feature type="domain" description="Peptidase M14" evidence="17">
    <location>
        <begin position="1077"/>
        <end position="1368"/>
    </location>
</feature>
<comment type="function">
    <text evidence="13">Involved in the digestion of the blood meal.</text>
</comment>
<feature type="active site" description="Proton donor/acceptor" evidence="15">
    <location>
        <position position="1334"/>
    </location>
</feature>
<dbReference type="Pfam" id="PF02244">
    <property type="entry name" value="Propep_M14"/>
    <property type="match status" value="3"/>
</dbReference>
<comment type="similarity">
    <text evidence="3 15">Belongs to the peptidase M14 family.</text>
</comment>
<evidence type="ECO:0000313" key="18">
    <source>
        <dbReference type="EMBL" id="KYM84415.1"/>
    </source>
</evidence>
<evidence type="ECO:0000256" key="12">
    <source>
        <dbReference type="ARBA" id="ARBA00023157"/>
    </source>
</evidence>
<protein>
    <recommendedName>
        <fullName evidence="14">Zinc carboxypeptidase A 1</fullName>
    </recommendedName>
</protein>
<comment type="subcellular location">
    <subcellularLocation>
        <location evidence="2">Secreted</location>
    </subcellularLocation>
</comment>
<evidence type="ECO:0000256" key="15">
    <source>
        <dbReference type="PROSITE-ProRule" id="PRU01379"/>
    </source>
</evidence>
<dbReference type="EMBL" id="KQ976464">
    <property type="protein sequence ID" value="KYM84415.1"/>
    <property type="molecule type" value="Genomic_DNA"/>
</dbReference>
<dbReference type="SMART" id="SM00631">
    <property type="entry name" value="Zn_pept"/>
    <property type="match status" value="3"/>
</dbReference>
<dbReference type="InterPro" id="IPR000834">
    <property type="entry name" value="Peptidase_M14"/>
</dbReference>
<dbReference type="InterPro" id="IPR036990">
    <property type="entry name" value="M14A-like_propep"/>
</dbReference>
<dbReference type="GO" id="GO:0006508">
    <property type="term" value="P:proteolysis"/>
    <property type="evidence" value="ECO:0007669"/>
    <property type="project" value="UniProtKB-KW"/>
</dbReference>
<evidence type="ECO:0000256" key="8">
    <source>
        <dbReference type="ARBA" id="ARBA00022729"/>
    </source>
</evidence>
<dbReference type="GO" id="GO:0005615">
    <property type="term" value="C:extracellular space"/>
    <property type="evidence" value="ECO:0007669"/>
    <property type="project" value="TreeGrafter"/>
</dbReference>
<keyword evidence="4" id="KW-0964">Secreted</keyword>
<evidence type="ECO:0000256" key="11">
    <source>
        <dbReference type="ARBA" id="ARBA00023049"/>
    </source>
</evidence>
<keyword evidence="9" id="KW-0378">Hydrolase</keyword>
<evidence type="ECO:0000256" key="2">
    <source>
        <dbReference type="ARBA" id="ARBA00004613"/>
    </source>
</evidence>
<dbReference type="PANTHER" id="PTHR11705">
    <property type="entry name" value="PROTEASE FAMILY M14 CARBOXYPEPTIDASE A,B"/>
    <property type="match status" value="1"/>
</dbReference>
<comment type="caution">
    <text evidence="15">Lacks conserved residue(s) required for the propagation of feature annotation.</text>
</comment>